<sequence length="126" mass="14216">MPRKPAGKSTLKSNRTSVRKSAPAPDRKSDGFTEFVLDQLAEVRGVTCRAMFGGYGLYQNATFFGIIHRGRLYFKTDERTRTAYVARGMKPFRPNSKQTLKSYYEVPVEVIEDAEQLVTWATQASA</sequence>
<reference evidence="3" key="1">
    <citation type="submission" date="2022-10" db="EMBL/GenBank/DDBJ databases">
        <authorList>
            <person name="Koch H."/>
        </authorList>
    </citation>
    <scope>NUCLEOTIDE SEQUENCE</scope>
    <source>
        <strain evidence="3">DNF</strain>
    </source>
</reference>
<evidence type="ECO:0000256" key="1">
    <source>
        <dbReference type="SAM" id="MobiDB-lite"/>
    </source>
</evidence>
<protein>
    <recommendedName>
        <fullName evidence="2">TfoX N-terminal domain-containing protein</fullName>
    </recommendedName>
</protein>
<gene>
    <name evidence="3" type="ORF">DNFV4_03821</name>
</gene>
<dbReference type="Gene3D" id="3.30.1460.30">
    <property type="entry name" value="YgaC/TfoX-N like chaperone"/>
    <property type="match status" value="1"/>
</dbReference>
<dbReference type="Proteomes" id="UP001179121">
    <property type="component" value="Chromosome"/>
</dbReference>
<dbReference type="Pfam" id="PF04993">
    <property type="entry name" value="TfoX_N"/>
    <property type="match status" value="1"/>
</dbReference>
<keyword evidence="4" id="KW-1185">Reference proteome</keyword>
<feature type="region of interest" description="Disordered" evidence="1">
    <location>
        <begin position="1"/>
        <end position="29"/>
    </location>
</feature>
<dbReference type="RefSeq" id="WP_289270539.1">
    <property type="nucleotide sequence ID" value="NZ_OX365700.1"/>
</dbReference>
<dbReference type="PANTHER" id="PTHR36121">
    <property type="entry name" value="PROTEIN SXY"/>
    <property type="match status" value="1"/>
</dbReference>
<evidence type="ECO:0000313" key="3">
    <source>
        <dbReference type="EMBL" id="CAI4033385.1"/>
    </source>
</evidence>
<feature type="domain" description="TfoX N-terminal" evidence="2">
    <location>
        <begin position="38"/>
        <end position="124"/>
    </location>
</feature>
<dbReference type="EMBL" id="OX365700">
    <property type="protein sequence ID" value="CAI4033385.1"/>
    <property type="molecule type" value="Genomic_DNA"/>
</dbReference>
<accession>A0AA86N2B0</accession>
<proteinExistence type="predicted"/>
<dbReference type="InterPro" id="IPR007076">
    <property type="entry name" value="TfoX_N"/>
</dbReference>
<dbReference type="PANTHER" id="PTHR36121:SF1">
    <property type="entry name" value="PROTEIN SXY"/>
    <property type="match status" value="1"/>
</dbReference>
<organism evidence="3 4">
    <name type="scientific">Nitrospira tepida</name>
    <dbReference type="NCBI Taxonomy" id="2973512"/>
    <lineage>
        <taxon>Bacteria</taxon>
        <taxon>Pseudomonadati</taxon>
        <taxon>Nitrospirota</taxon>
        <taxon>Nitrospiria</taxon>
        <taxon>Nitrospirales</taxon>
        <taxon>Nitrospiraceae</taxon>
        <taxon>Nitrospira</taxon>
    </lineage>
</organism>
<dbReference type="SUPFAM" id="SSF159894">
    <property type="entry name" value="YgaC/TfoX-N like"/>
    <property type="match status" value="1"/>
</dbReference>
<dbReference type="KEGG" id="nti:DNFV4_03821"/>
<evidence type="ECO:0000259" key="2">
    <source>
        <dbReference type="Pfam" id="PF04993"/>
    </source>
</evidence>
<name>A0AA86N2B0_9BACT</name>
<dbReference type="InterPro" id="IPR047525">
    <property type="entry name" value="TfoX-like"/>
</dbReference>
<dbReference type="AlphaFoldDB" id="A0AA86N2B0"/>
<evidence type="ECO:0000313" key="4">
    <source>
        <dbReference type="Proteomes" id="UP001179121"/>
    </source>
</evidence>